<evidence type="ECO:0000313" key="3">
    <source>
        <dbReference type="Proteomes" id="UP000027138"/>
    </source>
</evidence>
<name>A0A067KAJ0_JATCU</name>
<dbReference type="AlphaFoldDB" id="A0A067KAJ0"/>
<reference evidence="2 3" key="1">
    <citation type="journal article" date="2014" name="PLoS ONE">
        <title>Global Analysis of Gene Expression Profiles in Physic Nut (Jatropha curcas L.) Seedlings Exposed to Salt Stress.</title>
        <authorList>
            <person name="Zhang L."/>
            <person name="Zhang C."/>
            <person name="Wu P."/>
            <person name="Chen Y."/>
            <person name="Li M."/>
            <person name="Jiang H."/>
            <person name="Wu G."/>
        </authorList>
    </citation>
    <scope>NUCLEOTIDE SEQUENCE [LARGE SCALE GENOMIC DNA]</scope>
    <source>
        <strain evidence="3">cv. GZQX0401</strain>
        <tissue evidence="2">Young leaves</tissue>
    </source>
</reference>
<proteinExistence type="predicted"/>
<feature type="region of interest" description="Disordered" evidence="1">
    <location>
        <begin position="266"/>
        <end position="299"/>
    </location>
</feature>
<accession>A0A067KAJ0</accession>
<feature type="compositionally biased region" description="Polar residues" evidence="1">
    <location>
        <begin position="222"/>
        <end position="232"/>
    </location>
</feature>
<gene>
    <name evidence="2" type="ORF">JCGZ_14600</name>
</gene>
<sequence>MADSRSFVKPPHFSSQERQVNRSITTQKSFAHVLSPNFINQTILTKFWELVHLLFIGIAISYGLFSRRNAEVDFETPSGTFDDSQSSYVSRIFHVSPIFEDGCENPCGFDEKNVYPYQIWNSQFYRGESGVVVPNNSSVIDEQSKIGSLNSENGTTEISLENDENRVAQAWSSQYFQAESMVVLSEANYAIDDWGRHEQVVGCRPLGLPVRSLKPRVRKAESSQFSNNGNEPGSSFIGSFSSSVRNTNENNFGDMDPVNLEEKFDESFSLPSEIPGQSRSGRTEMWGKVGPVANVPSNFRPLSVDETKFESLKSHSFRSTTSLSSQASSVSNSPIRLSPSHSASSDSPNSRREESGKEKDFSASYPPASQSPQATVNREARLNAFHLRRYSSGSLFQKDVHKTLKDELKDLRGKRREDLSLSSKQRAQGPLKSDKKPATIVKVSPKGKSVRTIRSGVYTADALKAGDKNTTQIDEQVGEGSNDAKAVKIEKNEMKREVLDNMSNGINKQNLDNRWKIESKKEELDNMSVGINKKNVDTRYDMPNMTHSKYQNKEKKELLENVTVETTEESGSDTDNGRVSSGEDAKDASVSDAGHDPNEVDKKAGEFIAKFREQIRLQKVASIDRPRGMRLSGKHLR</sequence>
<feature type="compositionally biased region" description="Low complexity" evidence="1">
    <location>
        <begin position="233"/>
        <end position="242"/>
    </location>
</feature>
<protein>
    <submittedName>
        <fullName evidence="2">Uncharacterized protein</fullName>
    </submittedName>
</protein>
<feature type="region of interest" description="Disordered" evidence="1">
    <location>
        <begin position="313"/>
        <end position="376"/>
    </location>
</feature>
<feature type="region of interest" description="Disordered" evidence="1">
    <location>
        <begin position="219"/>
        <end position="242"/>
    </location>
</feature>
<dbReference type="Pfam" id="PF05553">
    <property type="entry name" value="DUF761"/>
    <property type="match status" value="1"/>
</dbReference>
<dbReference type="PANTHER" id="PTHR34059:SF6">
    <property type="entry name" value="DUF4408 DOMAIN-CONTAINING PROTEIN"/>
    <property type="match status" value="1"/>
</dbReference>
<feature type="region of interest" description="Disordered" evidence="1">
    <location>
        <begin position="563"/>
        <end position="605"/>
    </location>
</feature>
<keyword evidence="3" id="KW-1185">Reference proteome</keyword>
<dbReference type="OrthoDB" id="1080706at2759"/>
<dbReference type="InterPro" id="IPR008480">
    <property type="entry name" value="DUF761_pln"/>
</dbReference>
<dbReference type="EMBL" id="KK914782">
    <property type="protein sequence ID" value="KDP28829.1"/>
    <property type="molecule type" value="Genomic_DNA"/>
</dbReference>
<dbReference type="PANTHER" id="PTHR34059">
    <property type="entry name" value="EXPRESSED PROTEIN"/>
    <property type="match status" value="1"/>
</dbReference>
<feature type="compositionally biased region" description="Low complexity" evidence="1">
    <location>
        <begin position="362"/>
        <end position="374"/>
    </location>
</feature>
<dbReference type="STRING" id="180498.A0A067KAJ0"/>
<dbReference type="Proteomes" id="UP000027138">
    <property type="component" value="Unassembled WGS sequence"/>
</dbReference>
<evidence type="ECO:0000256" key="1">
    <source>
        <dbReference type="SAM" id="MobiDB-lite"/>
    </source>
</evidence>
<feature type="region of interest" description="Disordered" evidence="1">
    <location>
        <begin position="415"/>
        <end position="437"/>
    </location>
</feature>
<organism evidence="2 3">
    <name type="scientific">Jatropha curcas</name>
    <name type="common">Barbados nut</name>
    <dbReference type="NCBI Taxonomy" id="180498"/>
    <lineage>
        <taxon>Eukaryota</taxon>
        <taxon>Viridiplantae</taxon>
        <taxon>Streptophyta</taxon>
        <taxon>Embryophyta</taxon>
        <taxon>Tracheophyta</taxon>
        <taxon>Spermatophyta</taxon>
        <taxon>Magnoliopsida</taxon>
        <taxon>eudicotyledons</taxon>
        <taxon>Gunneridae</taxon>
        <taxon>Pentapetalae</taxon>
        <taxon>rosids</taxon>
        <taxon>fabids</taxon>
        <taxon>Malpighiales</taxon>
        <taxon>Euphorbiaceae</taxon>
        <taxon>Crotonoideae</taxon>
        <taxon>Jatropheae</taxon>
        <taxon>Jatropha</taxon>
    </lineage>
</organism>
<evidence type="ECO:0000313" key="2">
    <source>
        <dbReference type="EMBL" id="KDP28829.1"/>
    </source>
</evidence>
<feature type="compositionally biased region" description="Basic and acidic residues" evidence="1">
    <location>
        <begin position="349"/>
        <end position="361"/>
    </location>
</feature>
<feature type="compositionally biased region" description="Basic and acidic residues" evidence="1">
    <location>
        <begin position="581"/>
        <end position="605"/>
    </location>
</feature>
<feature type="compositionally biased region" description="Low complexity" evidence="1">
    <location>
        <begin position="317"/>
        <end position="348"/>
    </location>
</feature>